<accession>A0A016SB85</accession>
<dbReference type="OrthoDB" id="5854729at2759"/>
<dbReference type="EMBL" id="JARK01001591">
    <property type="protein sequence ID" value="EYB87948.1"/>
    <property type="molecule type" value="Genomic_DNA"/>
</dbReference>
<protein>
    <submittedName>
        <fullName evidence="1">Uncharacterized protein</fullName>
    </submittedName>
</protein>
<evidence type="ECO:0000313" key="2">
    <source>
        <dbReference type="Proteomes" id="UP000024635"/>
    </source>
</evidence>
<evidence type="ECO:0000313" key="1">
    <source>
        <dbReference type="EMBL" id="EYB87948.1"/>
    </source>
</evidence>
<gene>
    <name evidence="1" type="primary">Acey_s0255.g344</name>
    <name evidence="1" type="ORF">Y032_0255g344</name>
</gene>
<organism evidence="1 2">
    <name type="scientific">Ancylostoma ceylanicum</name>
    <dbReference type="NCBI Taxonomy" id="53326"/>
    <lineage>
        <taxon>Eukaryota</taxon>
        <taxon>Metazoa</taxon>
        <taxon>Ecdysozoa</taxon>
        <taxon>Nematoda</taxon>
        <taxon>Chromadorea</taxon>
        <taxon>Rhabditida</taxon>
        <taxon>Rhabditina</taxon>
        <taxon>Rhabditomorpha</taxon>
        <taxon>Strongyloidea</taxon>
        <taxon>Ancylostomatidae</taxon>
        <taxon>Ancylostomatinae</taxon>
        <taxon>Ancylostoma</taxon>
    </lineage>
</organism>
<dbReference type="AlphaFoldDB" id="A0A016SB85"/>
<dbReference type="Proteomes" id="UP000024635">
    <property type="component" value="Unassembled WGS sequence"/>
</dbReference>
<sequence length="200" mass="23284">MYSLLLHSMFLSQQHSMDCDSYATILDEPTLILRHFNDVSESAVQNSLKDLHCVTQQPNWSKKRRYHAFFDHETPDNWRVYCAAKKAARKVVATIKAAYYDEVSTKLNTRDGERLIYRPAKSRQRKGEDIEKFHGINDERGQLLMDRKQVTKRWRDYFEHISTGELDHQPNPSPIQKITTEETVAALKQMKVGKTTGPDD</sequence>
<reference evidence="2" key="1">
    <citation type="journal article" date="2015" name="Nat. Genet.">
        <title>The genome and transcriptome of the zoonotic hookworm Ancylostoma ceylanicum identify infection-specific gene families.</title>
        <authorList>
            <person name="Schwarz E.M."/>
            <person name="Hu Y."/>
            <person name="Antoshechkin I."/>
            <person name="Miller M.M."/>
            <person name="Sternberg P.W."/>
            <person name="Aroian R.V."/>
        </authorList>
    </citation>
    <scope>NUCLEOTIDE SEQUENCE</scope>
    <source>
        <strain evidence="2">HY135</strain>
    </source>
</reference>
<keyword evidence="2" id="KW-1185">Reference proteome</keyword>
<name>A0A016SB85_9BILA</name>
<comment type="caution">
    <text evidence="1">The sequence shown here is derived from an EMBL/GenBank/DDBJ whole genome shotgun (WGS) entry which is preliminary data.</text>
</comment>
<proteinExistence type="predicted"/>